<evidence type="ECO:0000313" key="9">
    <source>
        <dbReference type="Proteomes" id="UP000472580"/>
    </source>
</evidence>
<accession>A0A6L6YJ93</accession>
<dbReference type="PANTHER" id="PTHR34857:SF2">
    <property type="entry name" value="SLL0384 PROTEIN"/>
    <property type="match status" value="1"/>
</dbReference>
<evidence type="ECO:0000256" key="7">
    <source>
        <dbReference type="SAM" id="Phobius"/>
    </source>
</evidence>
<evidence type="ECO:0000256" key="6">
    <source>
        <dbReference type="ARBA" id="ARBA00023136"/>
    </source>
</evidence>
<feature type="transmembrane region" description="Helical" evidence="7">
    <location>
        <begin position="62"/>
        <end position="86"/>
    </location>
</feature>
<keyword evidence="4 7" id="KW-0812">Transmembrane</keyword>
<dbReference type="EMBL" id="WSRP01000015">
    <property type="protein sequence ID" value="MVX56748.1"/>
    <property type="molecule type" value="Genomic_DNA"/>
</dbReference>
<protein>
    <submittedName>
        <fullName evidence="8">Energy-coupling factor transporter transmembrane protein EcfT</fullName>
    </submittedName>
</protein>
<evidence type="ECO:0000256" key="5">
    <source>
        <dbReference type="ARBA" id="ARBA00022989"/>
    </source>
</evidence>
<sequence>MRASFASNPTSPLNRIDVRVKMLIAAAASIMTVAISSEVAQYLLFASSFVYLLLLKRPKIIAVSYCVCILMIALSVGFGYLISIWFPAMGKSMSLASMLVPFLRGFTMLNVVLPLAFTGRLQTILSGLQKLRLPFVIYLPSAVIIRFIPTFMNDIRQIWESLKIRGYKINPWTCTIHPLQTTRLLFTPLLFRALKTSDELGIAAELKGLNSGSSAGRANAASFSRNDYLIILLIVLICAAAAVLQFYFPNSAPAAMK</sequence>
<dbReference type="AlphaFoldDB" id="A0A6L6YJ93"/>
<comment type="similarity">
    <text evidence="2">Belongs to the CbiQ family.</text>
</comment>
<dbReference type="GO" id="GO:0005886">
    <property type="term" value="C:plasma membrane"/>
    <property type="evidence" value="ECO:0007669"/>
    <property type="project" value="UniProtKB-ARBA"/>
</dbReference>
<keyword evidence="9" id="KW-1185">Reference proteome</keyword>
<dbReference type="InterPro" id="IPR003339">
    <property type="entry name" value="ABC/ECF_trnsptr_transmembrane"/>
</dbReference>
<dbReference type="RefSeq" id="WP_160335178.1">
    <property type="nucleotide sequence ID" value="NZ_WSRP01000015.1"/>
</dbReference>
<gene>
    <name evidence="8" type="ORF">E5987_05935</name>
</gene>
<keyword evidence="5 7" id="KW-1133">Transmembrane helix</keyword>
<dbReference type="InterPro" id="IPR051611">
    <property type="entry name" value="ECF_transporter_component"/>
</dbReference>
<dbReference type="OrthoDB" id="5422272at2"/>
<evidence type="ECO:0000256" key="4">
    <source>
        <dbReference type="ARBA" id="ARBA00022692"/>
    </source>
</evidence>
<dbReference type="PANTHER" id="PTHR34857">
    <property type="entry name" value="SLL0384 PROTEIN"/>
    <property type="match status" value="1"/>
</dbReference>
<feature type="transmembrane region" description="Helical" evidence="7">
    <location>
        <begin position="98"/>
        <end position="119"/>
    </location>
</feature>
<name>A0A6L6YJ93_9BURK</name>
<comment type="caution">
    <text evidence="8">The sequence shown here is derived from an EMBL/GenBank/DDBJ whole genome shotgun (WGS) entry which is preliminary data.</text>
</comment>
<proteinExistence type="inferred from homology"/>
<feature type="transmembrane region" description="Helical" evidence="7">
    <location>
        <begin position="22"/>
        <end position="55"/>
    </location>
</feature>
<keyword evidence="6 7" id="KW-0472">Membrane</keyword>
<organism evidence="8 9">
    <name type="scientific">Parasutterella muris</name>
    <dbReference type="NCBI Taxonomy" id="2565572"/>
    <lineage>
        <taxon>Bacteria</taxon>
        <taxon>Pseudomonadati</taxon>
        <taxon>Pseudomonadota</taxon>
        <taxon>Betaproteobacteria</taxon>
        <taxon>Burkholderiales</taxon>
        <taxon>Sutterellaceae</taxon>
        <taxon>Parasutterella</taxon>
    </lineage>
</organism>
<evidence type="ECO:0000256" key="3">
    <source>
        <dbReference type="ARBA" id="ARBA00022475"/>
    </source>
</evidence>
<reference evidence="8 9" key="1">
    <citation type="submission" date="2019-12" db="EMBL/GenBank/DDBJ databases">
        <title>Microbes associate with the intestines of laboratory mice.</title>
        <authorList>
            <person name="Navarre W."/>
            <person name="Wong E."/>
        </authorList>
    </citation>
    <scope>NUCLEOTIDE SEQUENCE [LARGE SCALE GENOMIC DNA]</scope>
    <source>
        <strain evidence="8 9">NM82_D38</strain>
    </source>
</reference>
<dbReference type="Proteomes" id="UP000472580">
    <property type="component" value="Unassembled WGS sequence"/>
</dbReference>
<keyword evidence="3" id="KW-1003">Cell membrane</keyword>
<dbReference type="Pfam" id="PF02361">
    <property type="entry name" value="CbiQ"/>
    <property type="match status" value="1"/>
</dbReference>
<feature type="transmembrane region" description="Helical" evidence="7">
    <location>
        <begin position="228"/>
        <end position="248"/>
    </location>
</feature>
<dbReference type="CDD" id="cd16914">
    <property type="entry name" value="EcfT"/>
    <property type="match status" value="1"/>
</dbReference>
<comment type="subcellular location">
    <subcellularLocation>
        <location evidence="1">Membrane</location>
        <topology evidence="1">Multi-pass membrane protein</topology>
    </subcellularLocation>
</comment>
<feature type="transmembrane region" description="Helical" evidence="7">
    <location>
        <begin position="131"/>
        <end position="152"/>
    </location>
</feature>
<evidence type="ECO:0000256" key="2">
    <source>
        <dbReference type="ARBA" id="ARBA00008564"/>
    </source>
</evidence>
<evidence type="ECO:0000256" key="1">
    <source>
        <dbReference type="ARBA" id="ARBA00004141"/>
    </source>
</evidence>
<evidence type="ECO:0000313" key="8">
    <source>
        <dbReference type="EMBL" id="MVX56748.1"/>
    </source>
</evidence>